<dbReference type="OrthoDB" id="3173471at2"/>
<organism evidence="1 2">
    <name type="scientific">Nocardioides baekrokdamisoli</name>
    <dbReference type="NCBI Taxonomy" id="1804624"/>
    <lineage>
        <taxon>Bacteria</taxon>
        <taxon>Bacillati</taxon>
        <taxon>Actinomycetota</taxon>
        <taxon>Actinomycetes</taxon>
        <taxon>Propionibacteriales</taxon>
        <taxon>Nocardioidaceae</taxon>
        <taxon>Nocardioides</taxon>
    </lineage>
</organism>
<name>A0A3G9IDY0_9ACTN</name>
<sequence length="273" mass="30201">MDMELRARMASLAPSLPRGGMFTGLAACAAYELWLPPTPTESPLSVSVPSTVRGSRRAELGVVRIAHPPAPWTWAGIPVAPVEEAILVAASDLGMLDTVVLIDSALRAKAVTPEVLTNVAQQRRRGAPALRKALAKADARSESPWETLLRLFHRSINVPVEPQVRLHAPDGRFIARADLLISGTRTLQEYDGADHREPDQYREDRRRDADLAAHGFIRHGWTAPDVTRDFARVMASADRALGRRSEDSRLDTWRAELGQSWFGRRKVVQKRAS</sequence>
<protein>
    <recommendedName>
        <fullName evidence="3">DUF559 domain-containing protein</fullName>
    </recommendedName>
</protein>
<dbReference type="AlphaFoldDB" id="A0A3G9IDY0"/>
<gene>
    <name evidence="1" type="ORF">Back2_14540</name>
</gene>
<dbReference type="EMBL" id="AP019307">
    <property type="protein sequence ID" value="BBH17167.1"/>
    <property type="molecule type" value="Genomic_DNA"/>
</dbReference>
<evidence type="ECO:0008006" key="3">
    <source>
        <dbReference type="Google" id="ProtNLM"/>
    </source>
</evidence>
<accession>A0A3G9IDY0</accession>
<evidence type="ECO:0000313" key="2">
    <source>
        <dbReference type="Proteomes" id="UP000271573"/>
    </source>
</evidence>
<proteinExistence type="predicted"/>
<dbReference type="KEGG" id="nbe:Back2_14540"/>
<keyword evidence="2" id="KW-1185">Reference proteome</keyword>
<reference evidence="1 2" key="1">
    <citation type="submission" date="2018-11" db="EMBL/GenBank/DDBJ databases">
        <title>Complete genome sequence of Nocardioides baekrokdamisoli strain KCTC 39748.</title>
        <authorList>
            <person name="Kang S.W."/>
            <person name="Lee K.C."/>
            <person name="Kim K.K."/>
            <person name="Kim J.S."/>
            <person name="Kim D.S."/>
            <person name="Ko S.H."/>
            <person name="Yang S.H."/>
            <person name="Shin Y.K."/>
            <person name="Lee J.S."/>
        </authorList>
    </citation>
    <scope>NUCLEOTIDE SEQUENCE [LARGE SCALE GENOMIC DNA]</scope>
    <source>
        <strain evidence="1 2">KCTC 39748</strain>
    </source>
</reference>
<dbReference type="Proteomes" id="UP000271573">
    <property type="component" value="Chromosome"/>
</dbReference>
<dbReference type="RefSeq" id="WP_125568128.1">
    <property type="nucleotide sequence ID" value="NZ_AP019307.1"/>
</dbReference>
<evidence type="ECO:0000313" key="1">
    <source>
        <dbReference type="EMBL" id="BBH17167.1"/>
    </source>
</evidence>